<dbReference type="PANTHER" id="PTHR44591:SF3">
    <property type="entry name" value="RESPONSE REGULATORY DOMAIN-CONTAINING PROTEIN"/>
    <property type="match status" value="1"/>
</dbReference>
<dbReference type="InterPro" id="IPR001789">
    <property type="entry name" value="Sig_transdc_resp-reg_receiver"/>
</dbReference>
<evidence type="ECO:0000259" key="3">
    <source>
        <dbReference type="PROSITE" id="PS50110"/>
    </source>
</evidence>
<dbReference type="OrthoDB" id="9790791at2"/>
<accession>A0A317ZI11</accession>
<dbReference type="GO" id="GO:0000160">
    <property type="term" value="P:phosphorelay signal transduction system"/>
    <property type="evidence" value="ECO:0007669"/>
    <property type="project" value="InterPro"/>
</dbReference>
<feature type="domain" description="Response regulatory" evidence="3">
    <location>
        <begin position="2"/>
        <end position="120"/>
    </location>
</feature>
<dbReference type="Pfam" id="PF00072">
    <property type="entry name" value="Response_reg"/>
    <property type="match status" value="1"/>
</dbReference>
<evidence type="ECO:0000256" key="2">
    <source>
        <dbReference type="PROSITE-ProRule" id="PRU00169"/>
    </source>
</evidence>
<proteinExistence type="predicted"/>
<dbReference type="Proteomes" id="UP000247099">
    <property type="component" value="Unassembled WGS sequence"/>
</dbReference>
<dbReference type="EMBL" id="QHJQ01000014">
    <property type="protein sequence ID" value="PXA03001.1"/>
    <property type="molecule type" value="Genomic_DNA"/>
</dbReference>
<sequence length="187" mass="22074">MNILIAEDDMISRNLLKTTLKQFGHTVKVFSNGAEAWEEYDNNPYRVIVSDWLMPEMDGLDFCRKVRQRHSTEYTYFILLTANVQQGNETYIEAMNAGIDDFMTKPLDRDLIWMRLKVAERILRYTTEISNLESMLPICSYCKNVRDDNNYWQQVETYLNNRTGTVFSHSVCPRCYETKVKPQLEEL</sequence>
<dbReference type="PANTHER" id="PTHR44591">
    <property type="entry name" value="STRESS RESPONSE REGULATOR PROTEIN 1"/>
    <property type="match status" value="1"/>
</dbReference>
<dbReference type="CDD" id="cd17574">
    <property type="entry name" value="REC_OmpR"/>
    <property type="match status" value="1"/>
</dbReference>
<protein>
    <submittedName>
        <fullName evidence="4">Response regulator</fullName>
    </submittedName>
</protein>
<keyword evidence="5" id="KW-1185">Reference proteome</keyword>
<evidence type="ECO:0000256" key="1">
    <source>
        <dbReference type="ARBA" id="ARBA00022553"/>
    </source>
</evidence>
<keyword evidence="1 2" id="KW-0597">Phosphoprotein</keyword>
<dbReference type="Gene3D" id="3.40.50.2300">
    <property type="match status" value="1"/>
</dbReference>
<dbReference type="InterPro" id="IPR011006">
    <property type="entry name" value="CheY-like_superfamily"/>
</dbReference>
<name>A0A317ZI11_9BACT</name>
<comment type="caution">
    <text evidence="4">The sequence shown here is derived from an EMBL/GenBank/DDBJ whole genome shotgun (WGS) entry which is preliminary data.</text>
</comment>
<gene>
    <name evidence="4" type="ORF">DDZ13_14240</name>
</gene>
<dbReference type="SUPFAM" id="SSF52172">
    <property type="entry name" value="CheY-like"/>
    <property type="match status" value="1"/>
</dbReference>
<evidence type="ECO:0000313" key="5">
    <source>
        <dbReference type="Proteomes" id="UP000247099"/>
    </source>
</evidence>
<feature type="modified residue" description="4-aspartylphosphate" evidence="2">
    <location>
        <position position="51"/>
    </location>
</feature>
<organism evidence="4 5">
    <name type="scientific">Coraliomargarita sinensis</name>
    <dbReference type="NCBI Taxonomy" id="2174842"/>
    <lineage>
        <taxon>Bacteria</taxon>
        <taxon>Pseudomonadati</taxon>
        <taxon>Verrucomicrobiota</taxon>
        <taxon>Opitutia</taxon>
        <taxon>Puniceicoccales</taxon>
        <taxon>Coraliomargaritaceae</taxon>
        <taxon>Coraliomargarita</taxon>
    </lineage>
</organism>
<reference evidence="4 5" key="1">
    <citation type="submission" date="2018-05" db="EMBL/GenBank/DDBJ databases">
        <title>Coraliomargarita sinensis sp. nov., isolated from a marine solar saltern.</title>
        <authorList>
            <person name="Zhou L.Y."/>
        </authorList>
    </citation>
    <scope>NUCLEOTIDE SEQUENCE [LARGE SCALE GENOMIC DNA]</scope>
    <source>
        <strain evidence="4 5">WN38</strain>
    </source>
</reference>
<dbReference type="PROSITE" id="PS50110">
    <property type="entry name" value="RESPONSE_REGULATORY"/>
    <property type="match status" value="1"/>
</dbReference>
<dbReference type="AlphaFoldDB" id="A0A317ZI11"/>
<dbReference type="InParanoid" id="A0A317ZI11"/>
<dbReference type="InterPro" id="IPR050595">
    <property type="entry name" value="Bact_response_regulator"/>
</dbReference>
<evidence type="ECO:0000313" key="4">
    <source>
        <dbReference type="EMBL" id="PXA03001.1"/>
    </source>
</evidence>
<dbReference type="SMART" id="SM00448">
    <property type="entry name" value="REC"/>
    <property type="match status" value="1"/>
</dbReference>